<dbReference type="PANTHER" id="PTHR15481">
    <property type="entry name" value="RIBONUCLEIC ACID BINDING PROTEIN S1"/>
    <property type="match status" value="1"/>
</dbReference>
<evidence type="ECO:0000256" key="4">
    <source>
        <dbReference type="SAM" id="Phobius"/>
    </source>
</evidence>
<dbReference type="GO" id="GO:0000398">
    <property type="term" value="P:mRNA splicing, via spliceosome"/>
    <property type="evidence" value="ECO:0007669"/>
    <property type="project" value="TreeGrafter"/>
</dbReference>
<dbReference type="GO" id="GO:0003723">
    <property type="term" value="F:RNA binding"/>
    <property type="evidence" value="ECO:0007669"/>
    <property type="project" value="UniProtKB-UniRule"/>
</dbReference>
<dbReference type="SUPFAM" id="SSF54928">
    <property type="entry name" value="RNA-binding domain, RBD"/>
    <property type="match status" value="1"/>
</dbReference>
<feature type="region of interest" description="Disordered" evidence="3">
    <location>
        <begin position="893"/>
        <end position="953"/>
    </location>
</feature>
<keyword evidence="4" id="KW-1133">Transmembrane helix</keyword>
<dbReference type="SMART" id="SM00386">
    <property type="entry name" value="HAT"/>
    <property type="match status" value="4"/>
</dbReference>
<dbReference type="SMR" id="B4PZR4"/>
<feature type="compositionally biased region" description="Basic and acidic residues" evidence="3">
    <location>
        <begin position="942"/>
        <end position="953"/>
    </location>
</feature>
<keyword evidence="7" id="KW-1185">Reference proteome</keyword>
<evidence type="ECO:0000259" key="5">
    <source>
        <dbReference type="PROSITE" id="PS50102"/>
    </source>
</evidence>
<reference evidence="6 7" key="2">
    <citation type="journal article" date="2007" name="PLoS Biol.">
        <title>Principles of genome evolution in the Drosophila melanogaster species group.</title>
        <authorList>
            <person name="Ranz J.M."/>
            <person name="Maurin D."/>
            <person name="Chan Y.S."/>
            <person name="von Grotthuss M."/>
            <person name="Hillier L.W."/>
            <person name="Roote J."/>
            <person name="Ashburner M."/>
            <person name="Bergman C.M."/>
        </authorList>
    </citation>
    <scope>NUCLEOTIDE SEQUENCE [LARGE SCALE GENOMIC DNA]</scope>
    <source>
        <strain evidence="7">Tai18E2 / Tucson 14021-0261.01</strain>
    </source>
</reference>
<name>B4PZR4_DROYA</name>
<keyword evidence="4" id="KW-0812">Transmembrane</keyword>
<dbReference type="InterPro" id="IPR008669">
    <property type="entry name" value="LSM_interact"/>
</dbReference>
<protein>
    <recommendedName>
        <fullName evidence="5">RRM domain-containing protein</fullName>
    </recommendedName>
</protein>
<dbReference type="AlphaFoldDB" id="B4PZR4"/>
<dbReference type="GO" id="GO:0061574">
    <property type="term" value="C:ASAP complex"/>
    <property type="evidence" value="ECO:0007669"/>
    <property type="project" value="TreeGrafter"/>
</dbReference>
<dbReference type="Gene3D" id="1.25.40.10">
    <property type="entry name" value="Tetratricopeptide repeat domain"/>
    <property type="match status" value="1"/>
</dbReference>
<evidence type="ECO:0000256" key="2">
    <source>
        <dbReference type="PROSITE-ProRule" id="PRU00176"/>
    </source>
</evidence>
<dbReference type="eggNOG" id="KOG0128">
    <property type="taxonomic scope" value="Eukaryota"/>
</dbReference>
<dbReference type="Pfam" id="PF00076">
    <property type="entry name" value="RRM_1"/>
    <property type="match status" value="1"/>
</dbReference>
<proteinExistence type="predicted"/>
<organism evidence="6 7">
    <name type="scientific">Drosophila yakuba</name>
    <name type="common">Fruit fly</name>
    <dbReference type="NCBI Taxonomy" id="7245"/>
    <lineage>
        <taxon>Eukaryota</taxon>
        <taxon>Metazoa</taxon>
        <taxon>Ecdysozoa</taxon>
        <taxon>Arthropoda</taxon>
        <taxon>Hexapoda</taxon>
        <taxon>Insecta</taxon>
        <taxon>Pterygota</taxon>
        <taxon>Neoptera</taxon>
        <taxon>Endopterygota</taxon>
        <taxon>Diptera</taxon>
        <taxon>Brachycera</taxon>
        <taxon>Muscomorpha</taxon>
        <taxon>Ephydroidea</taxon>
        <taxon>Drosophilidae</taxon>
        <taxon>Drosophila</taxon>
        <taxon>Sophophora</taxon>
    </lineage>
</organism>
<dbReference type="SMART" id="SM00360">
    <property type="entry name" value="RRM"/>
    <property type="match status" value="1"/>
</dbReference>
<gene>
    <name evidence="6" type="primary">Dyak\GE16818</name>
    <name evidence="6" type="synonym">dyak_GLEANR_18203</name>
    <name evidence="6" type="synonym">GE16818</name>
    <name evidence="6" type="ORF">Dyak_GE16818</name>
</gene>
<sequence>MTTGHRRKAIFVWPALRLHFCFFLFTWFFFGGKTTFQRKAKSFPRKQAKNMDSDKQLERQLEKELDEMPVQDLDDDTYDEYDLIVIPDQGKTSPKQAHSDAPQPEPEPEELGQRMRPTWPPSSAGGGDMTTIELISSDDEPSVEEAEGGDGGGGGGGGNASSSDDVGVIEDSDSELSSDSDSASGGNQLERSYQELNALPNKQFAQMVTLIGIAFKLNDLEKIESSVLALQQVATVPAHVWLKYLKARLVVTQTAEERKAFEEKCAKALSYYYSIPLSEYIVNYLVDQGNVENHVLWAKLLADYDVERPDFGDKLRTLLATITDEKEASAFEELLQKHCVSWKCSQEQRQLIKPIVDEFKRHLDEIGRGWDWSETYKRHVLDVEALSLDDDDLKNAVIRFIFERSVAKFPIVDVLWLSYIEFIQGSDGGCVAEEDDETAELTAKRASRLGKGYLRNTALDLAKRGVRSRPSVQLNHRYLDLMERADFEQPEVEQQIRAILQRIVPDMDMTVELHLDYLAYCVRNTNAGDEQQAASLRAAFNRVWEELSALYGDEADTRYEVLQLWAQVEYTHLASPANGWHIWRQIMGYPGSSHRGLLWLGFAQMESEYNAGQGTRDVLREALSQPVLEDGIMVQELYRRYERCYGTYESIAACQALDLPAEYLKPRSRIKPNTQPANSRQQKQQQQHQRRQQQQPRQQTQSNSEPLNREQRRRQAHEQQQQLMQGQKKRPPPTQAAKPETSPGGASPPTSKARGPANAQGSDAETRESNFKYSPNMEINKIFVRNLHPACSKEELHELFSPFGSIKDVRLVHKLNKQFKGIAYVEFEKPGEAQRAVAGRDGHLLKGMNISVAISNPPPRGSASDVAKPSVAPKRRVPTSLIPTTLVRQEVAAKKRRLQVEPGTSTADAATEHEANGGAAVSLVEQKAEEEPAVAAAAAPKSNDDFRKLFLKD</sequence>
<reference evidence="6 7" key="1">
    <citation type="journal article" date="2007" name="Nature">
        <title>Evolution of genes and genomes on the Drosophila phylogeny.</title>
        <authorList>
            <consortium name="Drosophila 12 Genomes Consortium"/>
            <person name="Clark A.G."/>
            <person name="Eisen M.B."/>
            <person name="Smith D.R."/>
            <person name="Bergman C.M."/>
            <person name="Oliver B."/>
            <person name="Markow T.A."/>
            <person name="Kaufman T.C."/>
            <person name="Kellis M."/>
            <person name="Gelbart W."/>
            <person name="Iyer V.N."/>
            <person name="Pollard D.A."/>
            <person name="Sackton T.B."/>
            <person name="Larracuente A.M."/>
            <person name="Singh N.D."/>
            <person name="Abad J.P."/>
            <person name="Abt D.N."/>
            <person name="Adryan B."/>
            <person name="Aguade M."/>
            <person name="Akashi H."/>
            <person name="Anderson W.W."/>
            <person name="Aquadro C.F."/>
            <person name="Ardell D.H."/>
            <person name="Arguello R."/>
            <person name="Artieri C.G."/>
            <person name="Barbash D.A."/>
            <person name="Barker D."/>
            <person name="Barsanti P."/>
            <person name="Batterham P."/>
            <person name="Batzoglou S."/>
            <person name="Begun D."/>
            <person name="Bhutkar A."/>
            <person name="Blanco E."/>
            <person name="Bosak S.A."/>
            <person name="Bradley R.K."/>
            <person name="Brand A.D."/>
            <person name="Brent M.R."/>
            <person name="Brooks A.N."/>
            <person name="Brown R.H."/>
            <person name="Butlin R.K."/>
            <person name="Caggese C."/>
            <person name="Calvi B.R."/>
            <person name="Bernardo de Carvalho A."/>
            <person name="Caspi A."/>
            <person name="Castrezana S."/>
            <person name="Celniker S.E."/>
            <person name="Chang J.L."/>
            <person name="Chapple C."/>
            <person name="Chatterji S."/>
            <person name="Chinwalla A."/>
            <person name="Civetta A."/>
            <person name="Clifton S.W."/>
            <person name="Comeron J.M."/>
            <person name="Costello J.C."/>
            <person name="Coyne J.A."/>
            <person name="Daub J."/>
            <person name="David R.G."/>
            <person name="Delcher A.L."/>
            <person name="Delehaunty K."/>
            <person name="Do C.B."/>
            <person name="Ebling H."/>
            <person name="Edwards K."/>
            <person name="Eickbush T."/>
            <person name="Evans J.D."/>
            <person name="Filipski A."/>
            <person name="Findeiss S."/>
            <person name="Freyhult E."/>
            <person name="Fulton L."/>
            <person name="Fulton R."/>
            <person name="Garcia A.C."/>
            <person name="Gardiner A."/>
            <person name="Garfield D.A."/>
            <person name="Garvin B.E."/>
            <person name="Gibson G."/>
            <person name="Gilbert D."/>
            <person name="Gnerre S."/>
            <person name="Godfrey J."/>
            <person name="Good R."/>
            <person name="Gotea V."/>
            <person name="Gravely B."/>
            <person name="Greenberg A.J."/>
            <person name="Griffiths-Jones S."/>
            <person name="Gross S."/>
            <person name="Guigo R."/>
            <person name="Gustafson E.A."/>
            <person name="Haerty W."/>
            <person name="Hahn M.W."/>
            <person name="Halligan D.L."/>
            <person name="Halpern A.L."/>
            <person name="Halter G.M."/>
            <person name="Han M.V."/>
            <person name="Heger A."/>
            <person name="Hillier L."/>
            <person name="Hinrichs A.S."/>
            <person name="Holmes I."/>
            <person name="Hoskins R.A."/>
            <person name="Hubisz M.J."/>
            <person name="Hultmark D."/>
            <person name="Huntley M.A."/>
            <person name="Jaffe D.B."/>
            <person name="Jagadeeshan S."/>
            <person name="Jeck W.R."/>
            <person name="Johnson J."/>
            <person name="Jones C.D."/>
            <person name="Jordan W.C."/>
            <person name="Karpen G.H."/>
            <person name="Kataoka E."/>
            <person name="Keightley P.D."/>
            <person name="Kheradpour P."/>
            <person name="Kirkness E.F."/>
            <person name="Koerich L.B."/>
            <person name="Kristiansen K."/>
            <person name="Kudrna D."/>
            <person name="Kulathinal R.J."/>
            <person name="Kumar S."/>
            <person name="Kwok R."/>
            <person name="Lander E."/>
            <person name="Langley C.H."/>
            <person name="Lapoint R."/>
            <person name="Lazzaro B.P."/>
            <person name="Lee S.J."/>
            <person name="Levesque L."/>
            <person name="Li R."/>
            <person name="Lin C.F."/>
            <person name="Lin M.F."/>
            <person name="Lindblad-Toh K."/>
            <person name="Llopart A."/>
            <person name="Long M."/>
            <person name="Low L."/>
            <person name="Lozovsky E."/>
            <person name="Lu J."/>
            <person name="Luo M."/>
            <person name="Machado C.A."/>
            <person name="Makalowski W."/>
            <person name="Marzo M."/>
            <person name="Matsuda M."/>
            <person name="Matzkin L."/>
            <person name="McAllister B."/>
            <person name="McBride C.S."/>
            <person name="McKernan B."/>
            <person name="McKernan K."/>
            <person name="Mendez-Lago M."/>
            <person name="Minx P."/>
            <person name="Mollenhauer M.U."/>
            <person name="Montooth K."/>
            <person name="Mount S.M."/>
            <person name="Mu X."/>
            <person name="Myers E."/>
            <person name="Negre B."/>
            <person name="Newfeld S."/>
            <person name="Nielsen R."/>
            <person name="Noor M.A."/>
            <person name="O'Grady P."/>
            <person name="Pachter L."/>
            <person name="Papaceit M."/>
            <person name="Parisi M.J."/>
            <person name="Parisi M."/>
            <person name="Parts L."/>
            <person name="Pedersen J.S."/>
            <person name="Pesole G."/>
            <person name="Phillippy A.M."/>
            <person name="Ponting C.P."/>
            <person name="Pop M."/>
            <person name="Porcelli D."/>
            <person name="Powell J.R."/>
            <person name="Prohaska S."/>
            <person name="Pruitt K."/>
            <person name="Puig M."/>
            <person name="Quesneville H."/>
            <person name="Ram K.R."/>
            <person name="Rand D."/>
            <person name="Rasmussen M.D."/>
            <person name="Reed L.K."/>
            <person name="Reenan R."/>
            <person name="Reily A."/>
            <person name="Remington K.A."/>
            <person name="Rieger T.T."/>
            <person name="Ritchie M.G."/>
            <person name="Robin C."/>
            <person name="Rogers Y.H."/>
            <person name="Rohde C."/>
            <person name="Rozas J."/>
            <person name="Rubenfield M.J."/>
            <person name="Ruiz A."/>
            <person name="Russo S."/>
            <person name="Salzberg S.L."/>
            <person name="Sanchez-Gracia A."/>
            <person name="Saranga D.J."/>
            <person name="Sato H."/>
            <person name="Schaeffer S.W."/>
            <person name="Schatz M.C."/>
            <person name="Schlenke T."/>
            <person name="Schwartz R."/>
            <person name="Segarra C."/>
            <person name="Singh R.S."/>
            <person name="Sirot L."/>
            <person name="Sirota M."/>
            <person name="Sisneros N.B."/>
            <person name="Smith C.D."/>
            <person name="Smith T.F."/>
            <person name="Spieth J."/>
            <person name="Stage D.E."/>
            <person name="Stark A."/>
            <person name="Stephan W."/>
            <person name="Strausberg R.L."/>
            <person name="Strempel S."/>
            <person name="Sturgill D."/>
            <person name="Sutton G."/>
            <person name="Sutton G.G."/>
            <person name="Tao W."/>
            <person name="Teichmann S."/>
            <person name="Tobari Y.N."/>
            <person name="Tomimura Y."/>
            <person name="Tsolas J.M."/>
            <person name="Valente V.L."/>
            <person name="Venter E."/>
            <person name="Venter J.C."/>
            <person name="Vicario S."/>
            <person name="Vieira F.G."/>
            <person name="Vilella A.J."/>
            <person name="Villasante A."/>
            <person name="Walenz B."/>
            <person name="Wang J."/>
            <person name="Wasserman M."/>
            <person name="Watts T."/>
            <person name="Wilson D."/>
            <person name="Wilson R.K."/>
            <person name="Wing R.A."/>
            <person name="Wolfner M.F."/>
            <person name="Wong A."/>
            <person name="Wong G.K."/>
            <person name="Wu C.I."/>
            <person name="Wu G."/>
            <person name="Yamamoto D."/>
            <person name="Yang H.P."/>
            <person name="Yang S.P."/>
            <person name="Yorke J.A."/>
            <person name="Yoshida K."/>
            <person name="Zdobnov E."/>
            <person name="Zhang P."/>
            <person name="Zhang Y."/>
            <person name="Zimin A.V."/>
            <person name="Baldwin J."/>
            <person name="Abdouelleil A."/>
            <person name="Abdulkadir J."/>
            <person name="Abebe A."/>
            <person name="Abera B."/>
            <person name="Abreu J."/>
            <person name="Acer S.C."/>
            <person name="Aftuck L."/>
            <person name="Alexander A."/>
            <person name="An P."/>
            <person name="Anderson E."/>
            <person name="Anderson S."/>
            <person name="Arachi H."/>
            <person name="Azer M."/>
            <person name="Bachantsang P."/>
            <person name="Barry A."/>
            <person name="Bayul T."/>
            <person name="Berlin A."/>
            <person name="Bessette D."/>
            <person name="Bloom T."/>
            <person name="Blye J."/>
            <person name="Boguslavskiy L."/>
            <person name="Bonnet C."/>
            <person name="Boukhgalter B."/>
            <person name="Bourzgui I."/>
            <person name="Brown A."/>
            <person name="Cahill P."/>
            <person name="Channer S."/>
            <person name="Cheshatsang Y."/>
            <person name="Chuda L."/>
            <person name="Citroen M."/>
            <person name="Collymore A."/>
            <person name="Cooke P."/>
            <person name="Costello M."/>
            <person name="D'Aco K."/>
            <person name="Daza R."/>
            <person name="De Haan G."/>
            <person name="DeGray S."/>
            <person name="DeMaso C."/>
            <person name="Dhargay N."/>
            <person name="Dooley K."/>
            <person name="Dooley E."/>
            <person name="Doricent M."/>
            <person name="Dorje P."/>
            <person name="Dorjee K."/>
            <person name="Dupes A."/>
            <person name="Elong R."/>
            <person name="Falk J."/>
            <person name="Farina A."/>
            <person name="Faro S."/>
            <person name="Ferguson D."/>
            <person name="Fisher S."/>
            <person name="Foley C.D."/>
            <person name="Franke A."/>
            <person name="Friedrich D."/>
            <person name="Gadbois L."/>
            <person name="Gearin G."/>
            <person name="Gearin C.R."/>
            <person name="Giannoukos G."/>
            <person name="Goode T."/>
            <person name="Graham J."/>
            <person name="Grandbois E."/>
            <person name="Grewal S."/>
            <person name="Gyaltsen K."/>
            <person name="Hafez N."/>
            <person name="Hagos B."/>
            <person name="Hall J."/>
            <person name="Henson C."/>
            <person name="Hollinger A."/>
            <person name="Honan T."/>
            <person name="Huard M.D."/>
            <person name="Hughes L."/>
            <person name="Hurhula B."/>
            <person name="Husby M.E."/>
            <person name="Kamat A."/>
            <person name="Kanga B."/>
            <person name="Kashin S."/>
            <person name="Khazanovich D."/>
            <person name="Kisner P."/>
            <person name="Lance K."/>
            <person name="Lara M."/>
            <person name="Lee W."/>
            <person name="Lennon N."/>
            <person name="Letendre F."/>
            <person name="LeVine R."/>
            <person name="Lipovsky A."/>
            <person name="Liu X."/>
            <person name="Liu J."/>
            <person name="Liu S."/>
            <person name="Lokyitsang T."/>
            <person name="Lokyitsang Y."/>
            <person name="Lubonja R."/>
            <person name="Lui A."/>
            <person name="MacDonald P."/>
            <person name="Magnisalis V."/>
            <person name="Maru K."/>
            <person name="Matthews C."/>
            <person name="McCusker W."/>
            <person name="McDonough S."/>
            <person name="Mehta T."/>
            <person name="Meldrim J."/>
            <person name="Meneus L."/>
            <person name="Mihai O."/>
            <person name="Mihalev A."/>
            <person name="Mihova T."/>
            <person name="Mittelman R."/>
            <person name="Mlenga V."/>
            <person name="Montmayeur A."/>
            <person name="Mulrain L."/>
            <person name="Navidi A."/>
            <person name="Naylor J."/>
            <person name="Negash T."/>
            <person name="Nguyen T."/>
            <person name="Nguyen N."/>
            <person name="Nicol R."/>
            <person name="Norbu C."/>
            <person name="Norbu N."/>
            <person name="Novod N."/>
            <person name="O'Neill B."/>
            <person name="Osman S."/>
            <person name="Markiewicz E."/>
            <person name="Oyono O.L."/>
            <person name="Patti C."/>
            <person name="Phunkhang P."/>
            <person name="Pierre F."/>
            <person name="Priest M."/>
            <person name="Raghuraman S."/>
            <person name="Rege F."/>
            <person name="Reyes R."/>
            <person name="Rise C."/>
            <person name="Rogov P."/>
            <person name="Ross K."/>
            <person name="Ryan E."/>
            <person name="Settipalli S."/>
            <person name="Shea T."/>
            <person name="Sherpa N."/>
            <person name="Shi L."/>
            <person name="Shih D."/>
            <person name="Sparrow T."/>
            <person name="Spaulding J."/>
            <person name="Stalker J."/>
            <person name="Stange-Thomann N."/>
            <person name="Stavropoulos S."/>
            <person name="Stone C."/>
            <person name="Strader C."/>
            <person name="Tesfaye S."/>
            <person name="Thomson T."/>
            <person name="Thoulutsang Y."/>
            <person name="Thoulutsang D."/>
            <person name="Topham K."/>
            <person name="Topping I."/>
            <person name="Tsamla T."/>
            <person name="Vassiliev H."/>
            <person name="Vo A."/>
            <person name="Wangchuk T."/>
            <person name="Wangdi T."/>
            <person name="Weiand M."/>
            <person name="Wilkinson J."/>
            <person name="Wilson A."/>
            <person name="Yadav S."/>
            <person name="Young G."/>
            <person name="Yu Q."/>
            <person name="Zembek L."/>
            <person name="Zhong D."/>
            <person name="Zimmer A."/>
            <person name="Zwirko Z."/>
            <person name="Jaffe D.B."/>
            <person name="Alvarez P."/>
            <person name="Brockman W."/>
            <person name="Butler J."/>
            <person name="Chin C."/>
            <person name="Gnerre S."/>
            <person name="Grabherr M."/>
            <person name="Kleber M."/>
            <person name="Mauceli E."/>
            <person name="MacCallum I."/>
        </authorList>
    </citation>
    <scope>NUCLEOTIDE SEQUENCE [LARGE SCALE GENOMIC DNA]</scope>
    <source>
        <strain evidence="7">Tai18E2 / Tucson 14021-0261.01</strain>
    </source>
</reference>
<feature type="compositionally biased region" description="Low complexity" evidence="3">
    <location>
        <begin position="680"/>
        <end position="701"/>
    </location>
</feature>
<dbReference type="InterPro" id="IPR012677">
    <property type="entry name" value="Nucleotide-bd_a/b_plait_sf"/>
</dbReference>
<evidence type="ECO:0000313" key="6">
    <source>
        <dbReference type="EMBL" id="EDX01131.2"/>
    </source>
</evidence>
<dbReference type="PROSITE" id="PS50102">
    <property type="entry name" value="RRM"/>
    <property type="match status" value="1"/>
</dbReference>
<dbReference type="HOGENOM" id="CLU_361804_0_0_1"/>
<dbReference type="GO" id="GO:0007417">
    <property type="term" value="P:central nervous system development"/>
    <property type="evidence" value="ECO:0007669"/>
    <property type="project" value="EnsemblMetazoa"/>
</dbReference>
<dbReference type="KEGG" id="dya:Dyak_GE16818"/>
<feature type="region of interest" description="Disordered" evidence="3">
    <location>
        <begin position="90"/>
        <end position="187"/>
    </location>
</feature>
<evidence type="ECO:0000256" key="1">
    <source>
        <dbReference type="ARBA" id="ARBA00022884"/>
    </source>
</evidence>
<evidence type="ECO:0000313" key="7">
    <source>
        <dbReference type="Proteomes" id="UP000002282"/>
    </source>
</evidence>
<dbReference type="Pfam" id="PF05391">
    <property type="entry name" value="Lsm_interact"/>
    <property type="match status" value="1"/>
</dbReference>
<dbReference type="InterPro" id="IPR035979">
    <property type="entry name" value="RBD_domain_sf"/>
</dbReference>
<dbReference type="InterPro" id="IPR011990">
    <property type="entry name" value="TPR-like_helical_dom_sf"/>
</dbReference>
<accession>B4PZR4</accession>
<dbReference type="GO" id="GO:0005654">
    <property type="term" value="C:nucleoplasm"/>
    <property type="evidence" value="ECO:0007669"/>
    <property type="project" value="TreeGrafter"/>
</dbReference>
<feature type="domain" description="RRM" evidence="5">
    <location>
        <begin position="780"/>
        <end position="857"/>
    </location>
</feature>
<dbReference type="EMBL" id="CM000162">
    <property type="protein sequence ID" value="EDX01131.2"/>
    <property type="molecule type" value="Genomic_DNA"/>
</dbReference>
<dbReference type="SUPFAM" id="SSF48452">
    <property type="entry name" value="TPR-like"/>
    <property type="match status" value="1"/>
</dbReference>
<dbReference type="Proteomes" id="UP000002282">
    <property type="component" value="Chromosome X"/>
</dbReference>
<feature type="compositionally biased region" description="Acidic residues" evidence="3">
    <location>
        <begin position="136"/>
        <end position="148"/>
    </location>
</feature>
<dbReference type="InterPro" id="IPR003107">
    <property type="entry name" value="HAT"/>
</dbReference>
<feature type="compositionally biased region" description="Acidic residues" evidence="3">
    <location>
        <begin position="167"/>
        <end position="178"/>
    </location>
</feature>
<evidence type="ECO:0000256" key="3">
    <source>
        <dbReference type="SAM" id="MobiDB-lite"/>
    </source>
</evidence>
<feature type="transmembrane region" description="Helical" evidence="4">
    <location>
        <begin position="12"/>
        <end position="30"/>
    </location>
</feature>
<feature type="compositionally biased region" description="Gly residues" evidence="3">
    <location>
        <begin position="149"/>
        <end position="159"/>
    </location>
</feature>
<keyword evidence="4" id="KW-0472">Membrane</keyword>
<keyword evidence="1 2" id="KW-0694">RNA-binding</keyword>
<dbReference type="GO" id="GO:0005737">
    <property type="term" value="C:cytoplasm"/>
    <property type="evidence" value="ECO:0007669"/>
    <property type="project" value="TreeGrafter"/>
</dbReference>
<dbReference type="OrthoDB" id="360390at2759"/>
<feature type="region of interest" description="Disordered" evidence="3">
    <location>
        <begin position="669"/>
        <end position="773"/>
    </location>
</feature>
<dbReference type="Gene3D" id="3.30.70.330">
    <property type="match status" value="1"/>
</dbReference>
<dbReference type="InterPro" id="IPR000504">
    <property type="entry name" value="RRM_dom"/>
</dbReference>
<dbReference type="PANTHER" id="PTHR15481:SF0">
    <property type="entry name" value="LD23870P-RELATED"/>
    <property type="match status" value="1"/>
</dbReference>